<dbReference type="SUPFAM" id="SSF47175">
    <property type="entry name" value="Cytochromes"/>
    <property type="match status" value="1"/>
</dbReference>
<evidence type="ECO:0000313" key="2">
    <source>
        <dbReference type="EMBL" id="WRS39395.1"/>
    </source>
</evidence>
<sequence>MCLIRLLPALSLAFGTALAHADAMDGMPHPAPAADGRAILQLDAAERAAILEEMRLFLDGVQKMTGALGRQDMDAAAAAARGMGMRMTHDVPPALRAKLPLEFRQLGFSVHRDFDQIALDAESLKDVSHSLGQLSATLQKCVACHAAYQIPTTAAGLDR</sequence>
<dbReference type="InterPro" id="IPR010980">
    <property type="entry name" value="Cyt_c/b562"/>
</dbReference>
<keyword evidence="1" id="KW-0732">Signal</keyword>
<feature type="signal peptide" evidence="1">
    <location>
        <begin position="1"/>
        <end position="21"/>
    </location>
</feature>
<evidence type="ECO:0008006" key="4">
    <source>
        <dbReference type="Google" id="ProtNLM"/>
    </source>
</evidence>
<dbReference type="RefSeq" id="WP_324779926.1">
    <property type="nucleotide sequence ID" value="NZ_CP141769.1"/>
</dbReference>
<evidence type="ECO:0000256" key="1">
    <source>
        <dbReference type="SAM" id="SignalP"/>
    </source>
</evidence>
<keyword evidence="3" id="KW-1185">Reference proteome</keyword>
<evidence type="ECO:0000313" key="3">
    <source>
        <dbReference type="Proteomes" id="UP001334732"/>
    </source>
</evidence>
<proteinExistence type="predicted"/>
<protein>
    <recommendedName>
        <fullName evidence="4">Cytochrome c</fullName>
    </recommendedName>
</protein>
<dbReference type="Proteomes" id="UP001334732">
    <property type="component" value="Chromosome"/>
</dbReference>
<feature type="chain" id="PRO_5046527750" description="Cytochrome c" evidence="1">
    <location>
        <begin position="22"/>
        <end position="159"/>
    </location>
</feature>
<reference evidence="2 3" key="1">
    <citation type="submission" date="2023-12" db="EMBL/GenBank/DDBJ databases">
        <title>Thiobacillus sedimentum sp. nov., a chemolithoautotrophic sulfur-oxidizing bacterium isolated from freshwater sediment.</title>
        <authorList>
            <person name="Luo J."/>
            <person name="Dai C."/>
        </authorList>
    </citation>
    <scope>NUCLEOTIDE SEQUENCE [LARGE SCALE GENOMIC DNA]</scope>
    <source>
        <strain evidence="2 3">SCUT-2</strain>
    </source>
</reference>
<accession>A0ABZ1CJX3</accession>
<gene>
    <name evidence="2" type="ORF">VA613_00585</name>
</gene>
<name>A0ABZ1CJX3_9PROT</name>
<dbReference type="EMBL" id="CP141769">
    <property type="protein sequence ID" value="WRS39395.1"/>
    <property type="molecule type" value="Genomic_DNA"/>
</dbReference>
<organism evidence="2 3">
    <name type="scientific">Thiobacillus sedimenti</name>
    <dbReference type="NCBI Taxonomy" id="3110231"/>
    <lineage>
        <taxon>Bacteria</taxon>
        <taxon>Pseudomonadati</taxon>
        <taxon>Pseudomonadota</taxon>
        <taxon>Betaproteobacteria</taxon>
        <taxon>Nitrosomonadales</taxon>
        <taxon>Thiobacillaceae</taxon>
        <taxon>Thiobacillus</taxon>
    </lineage>
</organism>